<accession>A0AAV9QV23</accession>
<comment type="caution">
    <text evidence="2">The sequence shown here is derived from an EMBL/GenBank/DDBJ whole genome shotgun (WGS) entry which is preliminary data.</text>
</comment>
<feature type="compositionally biased region" description="Polar residues" evidence="1">
    <location>
        <begin position="39"/>
        <end position="50"/>
    </location>
</feature>
<organism evidence="2 3">
    <name type="scientific">Crenichthys baileyi</name>
    <name type="common">White River springfish</name>
    <dbReference type="NCBI Taxonomy" id="28760"/>
    <lineage>
        <taxon>Eukaryota</taxon>
        <taxon>Metazoa</taxon>
        <taxon>Chordata</taxon>
        <taxon>Craniata</taxon>
        <taxon>Vertebrata</taxon>
        <taxon>Euteleostomi</taxon>
        <taxon>Actinopterygii</taxon>
        <taxon>Neopterygii</taxon>
        <taxon>Teleostei</taxon>
        <taxon>Neoteleostei</taxon>
        <taxon>Acanthomorphata</taxon>
        <taxon>Ovalentaria</taxon>
        <taxon>Atherinomorphae</taxon>
        <taxon>Cyprinodontiformes</taxon>
        <taxon>Goodeidae</taxon>
        <taxon>Crenichthys</taxon>
    </lineage>
</organism>
<evidence type="ECO:0000313" key="3">
    <source>
        <dbReference type="Proteomes" id="UP001311232"/>
    </source>
</evidence>
<protein>
    <submittedName>
        <fullName evidence="2">Uncharacterized protein</fullName>
    </submittedName>
</protein>
<keyword evidence="3" id="KW-1185">Reference proteome</keyword>
<dbReference type="AlphaFoldDB" id="A0AAV9QV23"/>
<reference evidence="2 3" key="1">
    <citation type="submission" date="2021-06" db="EMBL/GenBank/DDBJ databases">
        <authorList>
            <person name="Palmer J.M."/>
        </authorList>
    </citation>
    <scope>NUCLEOTIDE SEQUENCE [LARGE SCALE GENOMIC DNA]</scope>
    <source>
        <strain evidence="2 3">MEX-2019</strain>
        <tissue evidence="2">Muscle</tissue>
    </source>
</reference>
<dbReference type="EMBL" id="JAHHUM010002690">
    <property type="protein sequence ID" value="KAK5601346.1"/>
    <property type="molecule type" value="Genomic_DNA"/>
</dbReference>
<dbReference type="Proteomes" id="UP001311232">
    <property type="component" value="Unassembled WGS sequence"/>
</dbReference>
<proteinExistence type="predicted"/>
<gene>
    <name evidence="2" type="ORF">CRENBAI_000958</name>
</gene>
<feature type="region of interest" description="Disordered" evidence="1">
    <location>
        <begin position="37"/>
        <end position="93"/>
    </location>
</feature>
<evidence type="ECO:0000313" key="2">
    <source>
        <dbReference type="EMBL" id="KAK5601346.1"/>
    </source>
</evidence>
<name>A0AAV9QV23_9TELE</name>
<evidence type="ECO:0000256" key="1">
    <source>
        <dbReference type="SAM" id="MobiDB-lite"/>
    </source>
</evidence>
<sequence>MKENVGADAIATQFIVSDVKRSPKKRLLLAVAAKRIKAQQASRSSPNRSGFSPRPGKGGRDLIARLPGSESYPAASWPFKEPNVPLSQFGWPS</sequence>